<name>A0ACC2NWF9_9HYME</name>
<evidence type="ECO:0000313" key="1">
    <source>
        <dbReference type="EMBL" id="KAJ8673890.1"/>
    </source>
</evidence>
<reference evidence="1" key="1">
    <citation type="submission" date="2023-04" db="EMBL/GenBank/DDBJ databases">
        <title>A chromosome-level genome assembly of the parasitoid wasp Eretmocerus hayati.</title>
        <authorList>
            <person name="Zhong Y."/>
            <person name="Liu S."/>
            <person name="Liu Y."/>
        </authorList>
    </citation>
    <scope>NUCLEOTIDE SEQUENCE</scope>
    <source>
        <strain evidence="1">ZJU_SS_LIU_2023</strain>
    </source>
</reference>
<organism evidence="1 2">
    <name type="scientific">Eretmocerus hayati</name>
    <dbReference type="NCBI Taxonomy" id="131215"/>
    <lineage>
        <taxon>Eukaryota</taxon>
        <taxon>Metazoa</taxon>
        <taxon>Ecdysozoa</taxon>
        <taxon>Arthropoda</taxon>
        <taxon>Hexapoda</taxon>
        <taxon>Insecta</taxon>
        <taxon>Pterygota</taxon>
        <taxon>Neoptera</taxon>
        <taxon>Endopterygota</taxon>
        <taxon>Hymenoptera</taxon>
        <taxon>Apocrita</taxon>
        <taxon>Proctotrupomorpha</taxon>
        <taxon>Chalcidoidea</taxon>
        <taxon>Aphelinidae</taxon>
        <taxon>Aphelininae</taxon>
        <taxon>Eretmocerus</taxon>
    </lineage>
</organism>
<comment type="caution">
    <text evidence="1">The sequence shown here is derived from an EMBL/GenBank/DDBJ whole genome shotgun (WGS) entry which is preliminary data.</text>
</comment>
<evidence type="ECO:0000313" key="2">
    <source>
        <dbReference type="Proteomes" id="UP001239111"/>
    </source>
</evidence>
<dbReference type="Proteomes" id="UP001239111">
    <property type="component" value="Chromosome 3"/>
</dbReference>
<accession>A0ACC2NWF9</accession>
<dbReference type="EMBL" id="CM056743">
    <property type="protein sequence ID" value="KAJ8673890.1"/>
    <property type="molecule type" value="Genomic_DNA"/>
</dbReference>
<protein>
    <submittedName>
        <fullName evidence="1">Uncharacterized protein</fullName>
    </submittedName>
</protein>
<proteinExistence type="predicted"/>
<keyword evidence="2" id="KW-1185">Reference proteome</keyword>
<gene>
    <name evidence="1" type="ORF">QAD02_005152</name>
</gene>
<sequence length="269" mass="30188">MSISSLITCGSGCRQSLSCEVNTGSWCSTQNPDVPIFYRTRIYRAPDAIWCNQCLPTQTLKGHIVTAFSDFHHYTAWEDLTKCGGCGVFYLFQKPATSCIQCYSLIKHLTAQLKSYQGFATSVFNPLFQCEKQSPQVKAYYTLRFGGFGFDLCDQCSTQTSEDTQLDVVRITDDHRLRVELQPAFCRSCYIACTLVRSGYDCEHCSLKLLLNFSTETPSDDFAQSQHCNTDDGPYKTETRVLQILSAAERKSDPISPFSKVPSKHMGSP</sequence>